<reference evidence="2" key="1">
    <citation type="submission" date="2014-06" db="EMBL/GenBank/DDBJ databases">
        <title>Draft genome sequence of C. testosteroni WDL7.</title>
        <authorList>
            <person name="Wu Y."/>
            <person name="Seshan H."/>
            <person name="Arumugam K."/>
        </authorList>
    </citation>
    <scope>NUCLEOTIDE SEQUENCE [LARGE SCALE GENOMIC DNA]</scope>
    <source>
        <strain evidence="2">WDL7</strain>
    </source>
</reference>
<name>A0A0L7MGL0_COMTE</name>
<dbReference type="Proteomes" id="UP000037442">
    <property type="component" value="Unassembled WGS sequence"/>
</dbReference>
<dbReference type="InterPro" id="IPR012659">
    <property type="entry name" value="CHP02444"/>
</dbReference>
<protein>
    <submittedName>
        <fullName evidence="1">Uncharacterized protein</fullName>
    </submittedName>
</protein>
<comment type="caution">
    <text evidence="1">The sequence shown here is derived from an EMBL/GenBank/DDBJ whole genome shotgun (WGS) entry which is preliminary data.</text>
</comment>
<gene>
    <name evidence="1" type="ORF">GL58_10365</name>
</gene>
<dbReference type="Pfam" id="PF09523">
    <property type="entry name" value="DUF2390"/>
    <property type="match status" value="1"/>
</dbReference>
<dbReference type="EMBL" id="JNVD01000020">
    <property type="protein sequence ID" value="KOC21089.1"/>
    <property type="molecule type" value="Genomic_DNA"/>
</dbReference>
<evidence type="ECO:0000313" key="1">
    <source>
        <dbReference type="EMBL" id="KOC21089.1"/>
    </source>
</evidence>
<dbReference type="NCBIfam" id="TIGR02444">
    <property type="entry name" value="TIGR02444 family protein"/>
    <property type="match status" value="1"/>
</dbReference>
<sequence>MKAMTPEQAWKEIGERYAVPGRAAELLLQQNERGVDVVLELFCECAQARGFRLDARGRQEADDCVRDWRAQVVQPLRQVRRALKPMMERVSDAAQLRAQIQASELQAERVQVGMLCEWLDKYLARSAAASTAGCKI</sequence>
<dbReference type="AlphaFoldDB" id="A0A0L7MGL0"/>
<evidence type="ECO:0000313" key="2">
    <source>
        <dbReference type="Proteomes" id="UP000037442"/>
    </source>
</evidence>
<accession>A0A0L7MGL0</accession>
<dbReference type="PATRIC" id="fig|285.49.peg.2134"/>
<organism evidence="1 2">
    <name type="scientific">Comamonas testosteroni</name>
    <name type="common">Pseudomonas testosteroni</name>
    <dbReference type="NCBI Taxonomy" id="285"/>
    <lineage>
        <taxon>Bacteria</taxon>
        <taxon>Pseudomonadati</taxon>
        <taxon>Pseudomonadota</taxon>
        <taxon>Betaproteobacteria</taxon>
        <taxon>Burkholderiales</taxon>
        <taxon>Comamonadaceae</taxon>
        <taxon>Comamonas</taxon>
    </lineage>
</organism>
<proteinExistence type="predicted"/>